<evidence type="ECO:0000259" key="1">
    <source>
        <dbReference type="SMART" id="SM00743"/>
    </source>
</evidence>
<dbReference type="SMART" id="SM00743">
    <property type="entry name" value="Agenet"/>
    <property type="match status" value="2"/>
</dbReference>
<evidence type="ECO:0000313" key="3">
    <source>
        <dbReference type="Proteomes" id="UP001163823"/>
    </source>
</evidence>
<name>A0AAD7KZ45_QUISA</name>
<comment type="caution">
    <text evidence="2">The sequence shown here is derived from an EMBL/GenBank/DDBJ whole genome shotgun (WGS) entry which is preliminary data.</text>
</comment>
<evidence type="ECO:0000313" key="2">
    <source>
        <dbReference type="EMBL" id="KAJ7948438.1"/>
    </source>
</evidence>
<dbReference type="KEGG" id="qsa:O6P43_028912"/>
<feature type="domain" description="Agenet" evidence="1">
    <location>
        <begin position="89"/>
        <end position="146"/>
    </location>
</feature>
<dbReference type="PANTHER" id="PTHR31917">
    <property type="entry name" value="AGENET DOMAIN-CONTAINING PROTEIN-RELATED"/>
    <property type="match status" value="1"/>
</dbReference>
<reference evidence="2" key="1">
    <citation type="journal article" date="2023" name="Science">
        <title>Elucidation of the pathway for biosynthesis of saponin adjuvants from the soapbark tree.</title>
        <authorList>
            <person name="Reed J."/>
            <person name="Orme A."/>
            <person name="El-Demerdash A."/>
            <person name="Owen C."/>
            <person name="Martin L.B.B."/>
            <person name="Misra R.C."/>
            <person name="Kikuchi S."/>
            <person name="Rejzek M."/>
            <person name="Martin A.C."/>
            <person name="Harkess A."/>
            <person name="Leebens-Mack J."/>
            <person name="Louveau T."/>
            <person name="Stephenson M.J."/>
            <person name="Osbourn A."/>
        </authorList>
    </citation>
    <scope>NUCLEOTIDE SEQUENCE</scope>
    <source>
        <strain evidence="2">S10</strain>
    </source>
</reference>
<dbReference type="InterPro" id="IPR014002">
    <property type="entry name" value="Agenet_dom_plant"/>
</dbReference>
<dbReference type="CDD" id="cd20405">
    <property type="entry name" value="Tudor_Agenet_AtDUF_rpt1_3"/>
    <property type="match status" value="1"/>
</dbReference>
<dbReference type="Gene3D" id="2.30.30.140">
    <property type="match status" value="1"/>
</dbReference>
<dbReference type="InterPro" id="IPR008395">
    <property type="entry name" value="Agenet-like_dom"/>
</dbReference>
<keyword evidence="3" id="KW-1185">Reference proteome</keyword>
<gene>
    <name evidence="2" type="ORF">O6P43_028912</name>
</gene>
<protein>
    <submittedName>
        <fullName evidence="2">Agenet-like domain-containing protein</fullName>
    </submittedName>
</protein>
<proteinExistence type="predicted"/>
<dbReference type="PANTHER" id="PTHR31917:SF148">
    <property type="entry name" value="DUF724 DOMAIN-CONTAINING PROTEIN 2"/>
    <property type="match status" value="1"/>
</dbReference>
<dbReference type="EMBL" id="JARAOO010000012">
    <property type="protein sequence ID" value="KAJ7948438.1"/>
    <property type="molecule type" value="Genomic_DNA"/>
</dbReference>
<dbReference type="Proteomes" id="UP001163823">
    <property type="component" value="Chromosome 12"/>
</dbReference>
<feature type="domain" description="Agenet" evidence="1">
    <location>
        <begin position="13"/>
        <end position="85"/>
    </location>
</feature>
<sequence>MSSPLPLKKKKKKVFTKGDKVETCSQDDGFQGSYFEAEIISNLIKNKTGNLYVVQYKNLLEDDESGPLIGTVYEKEVRPLPPKITNTCDGFALYEKVDAFDKDGWWEGIISGKIADSDYYYVYFDYFVEETAYPISSLRVHQDWVGGKWV</sequence>
<accession>A0AAD7KZ45</accession>
<organism evidence="2 3">
    <name type="scientific">Quillaja saponaria</name>
    <name type="common">Soap bark tree</name>
    <dbReference type="NCBI Taxonomy" id="32244"/>
    <lineage>
        <taxon>Eukaryota</taxon>
        <taxon>Viridiplantae</taxon>
        <taxon>Streptophyta</taxon>
        <taxon>Embryophyta</taxon>
        <taxon>Tracheophyta</taxon>
        <taxon>Spermatophyta</taxon>
        <taxon>Magnoliopsida</taxon>
        <taxon>eudicotyledons</taxon>
        <taxon>Gunneridae</taxon>
        <taxon>Pentapetalae</taxon>
        <taxon>rosids</taxon>
        <taxon>fabids</taxon>
        <taxon>Fabales</taxon>
        <taxon>Quillajaceae</taxon>
        <taxon>Quillaja</taxon>
    </lineage>
</organism>
<dbReference type="AlphaFoldDB" id="A0AAD7KZ45"/>
<dbReference type="Pfam" id="PF05641">
    <property type="entry name" value="Agenet"/>
    <property type="match status" value="1"/>
</dbReference>